<dbReference type="EMBL" id="BARU01030422">
    <property type="protein sequence ID" value="GAH63330.1"/>
    <property type="molecule type" value="Genomic_DNA"/>
</dbReference>
<evidence type="ECO:0000313" key="1">
    <source>
        <dbReference type="EMBL" id="GAH63330.1"/>
    </source>
</evidence>
<gene>
    <name evidence="1" type="ORF">S03H2_48273</name>
</gene>
<feature type="non-terminal residue" evidence="1">
    <location>
        <position position="169"/>
    </location>
</feature>
<dbReference type="AlphaFoldDB" id="X1I1Z1"/>
<sequence>MIVYGFCASFDDAALVALNLSSPTAPSLLGVLLGGSAPNYLAYPRGIVVDYPYAYVVDGAFADGFNIYDISDPSNMVWVGGIHPGDAQDPGWDFQELYKIIKSGNTVYITSHSYGLFVVDVTDVTAPIWTGSYTNHGGYHMALSGTTLYVSASGDGFAILDVSNPAAIV</sequence>
<comment type="caution">
    <text evidence="1">The sequence shown here is derived from an EMBL/GenBank/DDBJ whole genome shotgun (WGS) entry which is preliminary data.</text>
</comment>
<proteinExistence type="predicted"/>
<accession>X1I1Z1</accession>
<dbReference type="Pfam" id="PF08309">
    <property type="entry name" value="LVIVD"/>
    <property type="match status" value="3"/>
</dbReference>
<reference evidence="1" key="1">
    <citation type="journal article" date="2014" name="Front. Microbiol.">
        <title>High frequency of phylogenetically diverse reductive dehalogenase-homologous genes in deep subseafloor sedimentary metagenomes.</title>
        <authorList>
            <person name="Kawai M."/>
            <person name="Futagami T."/>
            <person name="Toyoda A."/>
            <person name="Takaki Y."/>
            <person name="Nishi S."/>
            <person name="Hori S."/>
            <person name="Arai W."/>
            <person name="Tsubouchi T."/>
            <person name="Morono Y."/>
            <person name="Uchiyama I."/>
            <person name="Ito T."/>
            <person name="Fujiyama A."/>
            <person name="Inagaki F."/>
            <person name="Takami H."/>
        </authorList>
    </citation>
    <scope>NUCLEOTIDE SEQUENCE</scope>
    <source>
        <strain evidence="1">Expedition CK06-06</strain>
    </source>
</reference>
<protein>
    <submittedName>
        <fullName evidence="1">Uncharacterized protein</fullName>
    </submittedName>
</protein>
<name>X1I1Z1_9ZZZZ</name>
<dbReference type="SUPFAM" id="SSF75011">
    <property type="entry name" value="3-carboxy-cis,cis-mucoante lactonizing enzyme"/>
    <property type="match status" value="1"/>
</dbReference>
<organism evidence="1">
    <name type="scientific">marine sediment metagenome</name>
    <dbReference type="NCBI Taxonomy" id="412755"/>
    <lineage>
        <taxon>unclassified sequences</taxon>
        <taxon>metagenomes</taxon>
        <taxon>ecological metagenomes</taxon>
    </lineage>
</organism>
<dbReference type="InterPro" id="IPR013211">
    <property type="entry name" value="LVIVD"/>
</dbReference>